<proteinExistence type="predicted"/>
<evidence type="ECO:0000313" key="2">
    <source>
        <dbReference type="Proteomes" id="UP000035704"/>
    </source>
</evidence>
<gene>
    <name evidence="1" type="ORF">CACET_c36430</name>
</gene>
<dbReference type="KEGG" id="cace:CACET_c36430"/>
<dbReference type="EMBL" id="CP009687">
    <property type="protein sequence ID" value="AKL97074.1"/>
    <property type="molecule type" value="Genomic_DNA"/>
</dbReference>
<keyword evidence="2" id="KW-1185">Reference proteome</keyword>
<evidence type="ECO:0000313" key="1">
    <source>
        <dbReference type="EMBL" id="AKL97074.1"/>
    </source>
</evidence>
<dbReference type="RefSeq" id="WP_044825873.1">
    <property type="nucleotide sequence ID" value="NZ_CP009687.1"/>
</dbReference>
<protein>
    <submittedName>
        <fullName evidence="1">Uncharacterized protein</fullName>
    </submittedName>
</protein>
<accession>A0A0D8I6X7</accession>
<dbReference type="PATRIC" id="fig|84022.5.peg.1758"/>
<reference evidence="1 2" key="1">
    <citation type="submission" date="2014-10" db="EMBL/GenBank/DDBJ databases">
        <title>Genome sequence of Clostridium aceticum DSM 1496.</title>
        <authorList>
            <person name="Poehlein A."/>
            <person name="Schiel-Bengelsdorf B."/>
            <person name="Gottschalk G."/>
            <person name="Duerre P."/>
            <person name="Daniel R."/>
        </authorList>
    </citation>
    <scope>NUCLEOTIDE SEQUENCE [LARGE SCALE GENOMIC DNA]</scope>
    <source>
        <strain evidence="1 2">DSM 1496</strain>
    </source>
</reference>
<dbReference type="AlphaFoldDB" id="A0A0D8I6X7"/>
<name>A0A0D8I6X7_9CLOT</name>
<dbReference type="Proteomes" id="UP000035704">
    <property type="component" value="Chromosome"/>
</dbReference>
<dbReference type="STRING" id="84022.CACET_c36430"/>
<sequence length="121" mass="13920">MDKRGQAMLIVTILLLVFLIVKSLFFDPVRGLEGDREKYRLFALQVAPSQNISLLERGSLLNYKVIYVFKENEEDNTKIMYKRDEAWITEVLEGGYSAKVRAYILGVIPVKDIYVQGGMQK</sequence>
<organism evidence="1 2">
    <name type="scientific">Clostridium aceticum</name>
    <dbReference type="NCBI Taxonomy" id="84022"/>
    <lineage>
        <taxon>Bacteria</taxon>
        <taxon>Bacillati</taxon>
        <taxon>Bacillota</taxon>
        <taxon>Clostridia</taxon>
        <taxon>Eubacteriales</taxon>
        <taxon>Clostridiaceae</taxon>
        <taxon>Clostridium</taxon>
    </lineage>
</organism>
<dbReference type="OrthoDB" id="1954063at2"/>